<dbReference type="Pfam" id="PF15059">
    <property type="entry name" value="Speriolin_C"/>
    <property type="match status" value="1"/>
</dbReference>
<keyword evidence="4" id="KW-1185">Reference proteome</keyword>
<dbReference type="PANTHER" id="PTHR22192">
    <property type="entry name" value="SPERIOLIN"/>
    <property type="match status" value="1"/>
</dbReference>
<feature type="compositionally biased region" description="Pro residues" evidence="1">
    <location>
        <begin position="311"/>
        <end position="325"/>
    </location>
</feature>
<reference evidence="3" key="2">
    <citation type="submission" date="2025-09" db="UniProtKB">
        <authorList>
            <consortium name="Ensembl"/>
        </authorList>
    </citation>
    <scope>IDENTIFICATION</scope>
</reference>
<feature type="compositionally biased region" description="Pro residues" evidence="1">
    <location>
        <begin position="376"/>
        <end position="390"/>
    </location>
</feature>
<protein>
    <recommendedName>
        <fullName evidence="2">Speriolin C-terminal domain-containing protein</fullName>
    </recommendedName>
</protein>
<name>A0A8B9ZZU3_9AVES</name>
<evidence type="ECO:0000313" key="4">
    <source>
        <dbReference type="Proteomes" id="UP000694549"/>
    </source>
</evidence>
<evidence type="ECO:0000256" key="1">
    <source>
        <dbReference type="SAM" id="MobiDB-lite"/>
    </source>
</evidence>
<accession>A0A8B9ZZU3</accession>
<sequence length="622" mass="65986">MQPLLATRPSRAGLSVFACYDQLRHEIQALLAENEELARVVNLIREHQQLRHVLRGHPSIQPLLTSTSGAAGTAASRLLGRGDQGLKPAPLPQRAQRGTGSRHRTKARRYRPSGSTCSRRTSRLSRPSAARRSAPRSSPSPPGTSVTAGPGARVGPPAGPFPVGTPRQGSLRHSRPAAPALCPPVGASRSTRSPQVSPQPRSSRGPRPCPLTPQGVPPLAGRGREVLGARGTGLGAAGTASAVSVSAAVPVNMYANPFLGDPFLQYSCPVELQGSFTLSPERQQPPEQPPDPRTSEQRSPSAQNLQSPGPTVTPMPTTPMPVTPMPVTPVPVTPIPATPVPVTPIPATPVPVTPIPATPVPATPIPATPIPVTPIPVTPVAPMPPEPLPPEQQQQPLDLRLPDVRRKDPSRKMPRAAERPPATPQTPQGASHRGRDGGRGSDHAAPPPGSPVPWLLPAPVLPVPSWPNARHAERLVGEIAFQLDRRILANIFPDRPRLYGFTVTNIPEKIMGSIFGSPPGAFDEQQCAAMARRYLTLMTRLRALGYNPEVHPALAESLVNTFGILRELPEGDGSDARAAPSPGHLRRVVSETVPPALRADALVLLECLQELAREDGKPLFLS</sequence>
<dbReference type="GO" id="GO:0005813">
    <property type="term" value="C:centrosome"/>
    <property type="evidence" value="ECO:0007669"/>
    <property type="project" value="TreeGrafter"/>
</dbReference>
<dbReference type="InterPro" id="IPR026715">
    <property type="entry name" value="SPATC1"/>
</dbReference>
<feature type="compositionally biased region" description="Low complexity" evidence="1">
    <location>
        <begin position="112"/>
        <end position="167"/>
    </location>
</feature>
<reference evidence="3" key="1">
    <citation type="submission" date="2025-08" db="UniProtKB">
        <authorList>
            <consortium name="Ensembl"/>
        </authorList>
    </citation>
    <scope>IDENTIFICATION</scope>
</reference>
<feature type="region of interest" description="Disordered" evidence="1">
    <location>
        <begin position="278"/>
        <end position="325"/>
    </location>
</feature>
<feature type="compositionally biased region" description="Basic and acidic residues" evidence="1">
    <location>
        <begin position="400"/>
        <end position="418"/>
    </location>
</feature>
<organism evidence="3 4">
    <name type="scientific">Anas zonorhyncha</name>
    <name type="common">Eastern spot-billed duck</name>
    <dbReference type="NCBI Taxonomy" id="75864"/>
    <lineage>
        <taxon>Eukaryota</taxon>
        <taxon>Metazoa</taxon>
        <taxon>Chordata</taxon>
        <taxon>Craniata</taxon>
        <taxon>Vertebrata</taxon>
        <taxon>Euteleostomi</taxon>
        <taxon>Archelosauria</taxon>
        <taxon>Archosauria</taxon>
        <taxon>Dinosauria</taxon>
        <taxon>Saurischia</taxon>
        <taxon>Theropoda</taxon>
        <taxon>Coelurosauria</taxon>
        <taxon>Aves</taxon>
        <taxon>Neognathae</taxon>
        <taxon>Galloanserae</taxon>
        <taxon>Anseriformes</taxon>
        <taxon>Anatidae</taxon>
        <taxon>Anatinae</taxon>
        <taxon>Anas</taxon>
    </lineage>
</organism>
<evidence type="ECO:0000259" key="2">
    <source>
        <dbReference type="Pfam" id="PF15059"/>
    </source>
</evidence>
<dbReference type="AlphaFoldDB" id="A0A8B9ZZU3"/>
<feature type="compositionally biased region" description="Basic and acidic residues" evidence="1">
    <location>
        <begin position="433"/>
        <end position="442"/>
    </location>
</feature>
<feature type="compositionally biased region" description="Low complexity" evidence="1">
    <location>
        <begin position="188"/>
        <end position="206"/>
    </location>
</feature>
<feature type="domain" description="Speriolin C-terminal" evidence="2">
    <location>
        <begin position="475"/>
        <end position="621"/>
    </location>
</feature>
<feature type="region of interest" description="Disordered" evidence="1">
    <location>
        <begin position="80"/>
        <end position="226"/>
    </location>
</feature>
<proteinExistence type="predicted"/>
<dbReference type="Ensembl" id="ENSAZOT00000028771.1">
    <property type="protein sequence ID" value="ENSAZOP00000026838.1"/>
    <property type="gene ID" value="ENSAZOG00000017064.1"/>
</dbReference>
<dbReference type="InterPro" id="IPR029384">
    <property type="entry name" value="Speriolin_C"/>
</dbReference>
<feature type="compositionally biased region" description="Basic residues" evidence="1">
    <location>
        <begin position="100"/>
        <end position="111"/>
    </location>
</feature>
<dbReference type="PANTHER" id="PTHR22192:SF16">
    <property type="entry name" value="SPERIOLIN"/>
    <property type="match status" value="1"/>
</dbReference>
<dbReference type="Proteomes" id="UP000694549">
    <property type="component" value="Unplaced"/>
</dbReference>
<evidence type="ECO:0000313" key="3">
    <source>
        <dbReference type="Ensembl" id="ENSAZOP00000026838.1"/>
    </source>
</evidence>
<feature type="compositionally biased region" description="Polar residues" evidence="1">
    <location>
        <begin position="297"/>
        <end position="309"/>
    </location>
</feature>
<feature type="region of interest" description="Disordered" evidence="1">
    <location>
        <begin position="376"/>
        <end position="451"/>
    </location>
</feature>